<dbReference type="Gene3D" id="3.40.1000.10">
    <property type="entry name" value="Mog1/PsbP, alpha/beta/alpha sandwich"/>
    <property type="match status" value="1"/>
</dbReference>
<name>D8RHX4_SELML</name>
<protein>
    <recommendedName>
        <fullName evidence="3">PsbP C-terminal domain-containing protein</fullName>
    </recommendedName>
</protein>
<dbReference type="EMBL" id="GL377580">
    <property type="protein sequence ID" value="EFJ27994.1"/>
    <property type="molecule type" value="Genomic_DNA"/>
</dbReference>
<dbReference type="eggNOG" id="ENOG502STU6">
    <property type="taxonomic scope" value="Eukaryota"/>
</dbReference>
<dbReference type="Gramene" id="EFJ27994">
    <property type="protein sequence ID" value="EFJ27994"/>
    <property type="gene ID" value="SELMODRAFT_411435"/>
</dbReference>
<dbReference type="InParanoid" id="D8RHX4"/>
<keyword evidence="2" id="KW-1185">Reference proteome</keyword>
<evidence type="ECO:0008006" key="3">
    <source>
        <dbReference type="Google" id="ProtNLM"/>
    </source>
</evidence>
<dbReference type="KEGG" id="smo:SELMODRAFT_411435"/>
<dbReference type="GO" id="GO:0009535">
    <property type="term" value="C:chloroplast thylakoid membrane"/>
    <property type="evidence" value="ECO:0000318"/>
    <property type="project" value="GO_Central"/>
</dbReference>
<evidence type="ECO:0000313" key="1">
    <source>
        <dbReference type="EMBL" id="EFJ27994.1"/>
    </source>
</evidence>
<proteinExistence type="predicted"/>
<dbReference type="Proteomes" id="UP000001514">
    <property type="component" value="Unassembled WGS sequence"/>
</dbReference>
<dbReference type="AlphaFoldDB" id="D8RHX4"/>
<evidence type="ECO:0000313" key="2">
    <source>
        <dbReference type="Proteomes" id="UP000001514"/>
    </source>
</evidence>
<dbReference type="HOGENOM" id="CLU_1436690_0_0_1"/>
<dbReference type="GO" id="GO:0048564">
    <property type="term" value="P:photosystem I assembly"/>
    <property type="evidence" value="ECO:0000318"/>
    <property type="project" value="GO_Central"/>
</dbReference>
<reference evidence="1 2" key="1">
    <citation type="journal article" date="2011" name="Science">
        <title>The Selaginella genome identifies genetic changes associated with the evolution of vascular plants.</title>
        <authorList>
            <person name="Banks J.A."/>
            <person name="Nishiyama T."/>
            <person name="Hasebe M."/>
            <person name="Bowman J.L."/>
            <person name="Gribskov M."/>
            <person name="dePamphilis C."/>
            <person name="Albert V.A."/>
            <person name="Aono N."/>
            <person name="Aoyama T."/>
            <person name="Ambrose B.A."/>
            <person name="Ashton N.W."/>
            <person name="Axtell M.J."/>
            <person name="Barker E."/>
            <person name="Barker M.S."/>
            <person name="Bennetzen J.L."/>
            <person name="Bonawitz N.D."/>
            <person name="Chapple C."/>
            <person name="Cheng C."/>
            <person name="Correa L.G."/>
            <person name="Dacre M."/>
            <person name="DeBarry J."/>
            <person name="Dreyer I."/>
            <person name="Elias M."/>
            <person name="Engstrom E.M."/>
            <person name="Estelle M."/>
            <person name="Feng L."/>
            <person name="Finet C."/>
            <person name="Floyd S.K."/>
            <person name="Frommer W.B."/>
            <person name="Fujita T."/>
            <person name="Gramzow L."/>
            <person name="Gutensohn M."/>
            <person name="Harholt J."/>
            <person name="Hattori M."/>
            <person name="Heyl A."/>
            <person name="Hirai T."/>
            <person name="Hiwatashi Y."/>
            <person name="Ishikawa M."/>
            <person name="Iwata M."/>
            <person name="Karol K.G."/>
            <person name="Koehler B."/>
            <person name="Kolukisaoglu U."/>
            <person name="Kubo M."/>
            <person name="Kurata T."/>
            <person name="Lalonde S."/>
            <person name="Li K."/>
            <person name="Li Y."/>
            <person name="Litt A."/>
            <person name="Lyons E."/>
            <person name="Manning G."/>
            <person name="Maruyama T."/>
            <person name="Michael T.P."/>
            <person name="Mikami K."/>
            <person name="Miyazaki S."/>
            <person name="Morinaga S."/>
            <person name="Murata T."/>
            <person name="Mueller-Roeber B."/>
            <person name="Nelson D.R."/>
            <person name="Obara M."/>
            <person name="Oguri Y."/>
            <person name="Olmstead R.G."/>
            <person name="Onodera N."/>
            <person name="Petersen B.L."/>
            <person name="Pils B."/>
            <person name="Prigge M."/>
            <person name="Rensing S.A."/>
            <person name="Riano-Pachon D.M."/>
            <person name="Roberts A.W."/>
            <person name="Sato Y."/>
            <person name="Scheller H.V."/>
            <person name="Schulz B."/>
            <person name="Schulz C."/>
            <person name="Shakirov E.V."/>
            <person name="Shibagaki N."/>
            <person name="Shinohara N."/>
            <person name="Shippen D.E."/>
            <person name="Soerensen I."/>
            <person name="Sotooka R."/>
            <person name="Sugimoto N."/>
            <person name="Sugita M."/>
            <person name="Sumikawa N."/>
            <person name="Tanurdzic M."/>
            <person name="Theissen G."/>
            <person name="Ulvskov P."/>
            <person name="Wakazuki S."/>
            <person name="Weng J.K."/>
            <person name="Willats W.W."/>
            <person name="Wipf D."/>
            <person name="Wolf P.G."/>
            <person name="Yang L."/>
            <person name="Zimmer A.D."/>
            <person name="Zhu Q."/>
            <person name="Mitros T."/>
            <person name="Hellsten U."/>
            <person name="Loque D."/>
            <person name="Otillar R."/>
            <person name="Salamov A."/>
            <person name="Schmutz J."/>
            <person name="Shapiro H."/>
            <person name="Lindquist E."/>
            <person name="Lucas S."/>
            <person name="Rokhsar D."/>
            <person name="Grigoriev I.V."/>
        </authorList>
    </citation>
    <scope>NUCLEOTIDE SEQUENCE [LARGE SCALE GENOMIC DNA]</scope>
</reference>
<accession>D8RHX4</accession>
<sequence length="189" mass="20838">MRRGSRSRGGGASGGQALACDRRRSGILLAGQSPPGHLRAAIVNASLFLSVDYFNCSVVPGRGRGYEYLYPSSWKRDKVRGIELLAHDPEAKEFNLTITSGPAQFIVLGSPEEAELLKVDSFPDRDSSRRSYTLELRILANNELRHFLFKILKTESKVYTLVLQVPEGQWPGSADCARTLLDGLRATTN</sequence>
<organism evidence="2">
    <name type="scientific">Selaginella moellendorffii</name>
    <name type="common">Spikemoss</name>
    <dbReference type="NCBI Taxonomy" id="88036"/>
    <lineage>
        <taxon>Eukaryota</taxon>
        <taxon>Viridiplantae</taxon>
        <taxon>Streptophyta</taxon>
        <taxon>Embryophyta</taxon>
        <taxon>Tracheophyta</taxon>
        <taxon>Lycopodiopsida</taxon>
        <taxon>Selaginellales</taxon>
        <taxon>Selaginellaceae</taxon>
        <taxon>Selaginella</taxon>
    </lineage>
</organism>
<dbReference type="SUPFAM" id="SSF55724">
    <property type="entry name" value="Mog1p/PsbP-like"/>
    <property type="match status" value="1"/>
</dbReference>
<gene>
    <name evidence="1" type="ORF">SELMODRAFT_411435</name>
</gene>
<dbReference type="InterPro" id="IPR016123">
    <property type="entry name" value="Mog1/PsbP_a/b/a-sand"/>
</dbReference>